<dbReference type="EMBL" id="VSSQ01050715">
    <property type="protein sequence ID" value="MPN04793.1"/>
    <property type="molecule type" value="Genomic_DNA"/>
</dbReference>
<dbReference type="AlphaFoldDB" id="A0A645EWC0"/>
<evidence type="ECO:0000259" key="1">
    <source>
        <dbReference type="Pfam" id="PF03551"/>
    </source>
</evidence>
<organism evidence="2">
    <name type="scientific">bioreactor metagenome</name>
    <dbReference type="NCBI Taxonomy" id="1076179"/>
    <lineage>
        <taxon>unclassified sequences</taxon>
        <taxon>metagenomes</taxon>
        <taxon>ecological metagenomes</taxon>
    </lineage>
</organism>
<reference evidence="2" key="1">
    <citation type="submission" date="2019-08" db="EMBL/GenBank/DDBJ databases">
        <authorList>
            <person name="Kucharzyk K."/>
            <person name="Murdoch R.W."/>
            <person name="Higgins S."/>
            <person name="Loffler F."/>
        </authorList>
    </citation>
    <scope>NUCLEOTIDE SEQUENCE</scope>
</reference>
<dbReference type="InterPro" id="IPR052509">
    <property type="entry name" value="Metal_resp_DNA-bind_regulator"/>
</dbReference>
<accession>A0A645EWC0</accession>
<dbReference type="Pfam" id="PF03551">
    <property type="entry name" value="PadR"/>
    <property type="match status" value="1"/>
</dbReference>
<name>A0A645EWC0_9ZZZZ</name>
<sequence>MQKPEKLFVGGVSLISSDIIRGHLDAIILRLISEKDRYGYEISKEIASRTQNEFQIKEATLYAVVQRLEKKSYITSYLGNVSNGGRRRYYSITDAGREYLKQEIDDWYSARNIIDIFMEGQA</sequence>
<feature type="domain" description="Transcription regulator PadR N-terminal" evidence="1">
    <location>
        <begin position="28"/>
        <end position="101"/>
    </location>
</feature>
<evidence type="ECO:0000313" key="2">
    <source>
        <dbReference type="EMBL" id="MPN04793.1"/>
    </source>
</evidence>
<dbReference type="SUPFAM" id="SSF46785">
    <property type="entry name" value="Winged helix' DNA-binding domain"/>
    <property type="match status" value="1"/>
</dbReference>
<gene>
    <name evidence="2" type="ORF">SDC9_152041</name>
</gene>
<dbReference type="PANTHER" id="PTHR33169:SF14">
    <property type="entry name" value="TRANSCRIPTIONAL REGULATOR RV3488"/>
    <property type="match status" value="1"/>
</dbReference>
<dbReference type="InterPro" id="IPR036390">
    <property type="entry name" value="WH_DNA-bd_sf"/>
</dbReference>
<protein>
    <recommendedName>
        <fullName evidence="1">Transcription regulator PadR N-terminal domain-containing protein</fullName>
    </recommendedName>
</protein>
<dbReference type="InterPro" id="IPR036388">
    <property type="entry name" value="WH-like_DNA-bd_sf"/>
</dbReference>
<dbReference type="Gene3D" id="1.10.10.10">
    <property type="entry name" value="Winged helix-like DNA-binding domain superfamily/Winged helix DNA-binding domain"/>
    <property type="match status" value="1"/>
</dbReference>
<proteinExistence type="predicted"/>
<comment type="caution">
    <text evidence="2">The sequence shown here is derived from an EMBL/GenBank/DDBJ whole genome shotgun (WGS) entry which is preliminary data.</text>
</comment>
<dbReference type="InterPro" id="IPR005149">
    <property type="entry name" value="Tscrpt_reg_PadR_N"/>
</dbReference>
<dbReference type="PANTHER" id="PTHR33169">
    <property type="entry name" value="PADR-FAMILY TRANSCRIPTIONAL REGULATOR"/>
    <property type="match status" value="1"/>
</dbReference>